<dbReference type="GO" id="GO:0005737">
    <property type="term" value="C:cytoplasm"/>
    <property type="evidence" value="ECO:0007669"/>
    <property type="project" value="UniProtKB-SubCell"/>
</dbReference>
<evidence type="ECO:0000256" key="15">
    <source>
        <dbReference type="ARBA" id="ARBA00023242"/>
    </source>
</evidence>
<keyword evidence="11 16" id="KW-0863">Zinc-finger</keyword>
<dbReference type="GO" id="GO:0008270">
    <property type="term" value="F:zinc ion binding"/>
    <property type="evidence" value="ECO:0007669"/>
    <property type="project" value="UniProtKB-KW"/>
</dbReference>
<dbReference type="GO" id="GO:0036297">
    <property type="term" value="P:interstrand cross-link repair"/>
    <property type="evidence" value="ECO:0007669"/>
    <property type="project" value="InterPro"/>
</dbReference>
<evidence type="ECO:0000313" key="20">
    <source>
        <dbReference type="Proteomes" id="UP001209878"/>
    </source>
</evidence>
<feature type="compositionally biased region" description="Polar residues" evidence="17">
    <location>
        <begin position="79"/>
        <end position="90"/>
    </location>
</feature>
<feature type="region of interest" description="Disordered" evidence="17">
    <location>
        <begin position="300"/>
        <end position="368"/>
    </location>
</feature>
<feature type="region of interest" description="Disordered" evidence="17">
    <location>
        <begin position="1"/>
        <end position="36"/>
    </location>
</feature>
<keyword evidence="6" id="KW-0963">Cytoplasm</keyword>
<evidence type="ECO:0000256" key="4">
    <source>
        <dbReference type="ARBA" id="ARBA00004906"/>
    </source>
</evidence>
<dbReference type="InterPro" id="IPR001680">
    <property type="entry name" value="WD40_rpt"/>
</dbReference>
<dbReference type="Pfam" id="PF13639">
    <property type="entry name" value="zf-RING_2"/>
    <property type="match status" value="1"/>
</dbReference>
<proteinExistence type="predicted"/>
<evidence type="ECO:0000256" key="6">
    <source>
        <dbReference type="ARBA" id="ARBA00022490"/>
    </source>
</evidence>
<dbReference type="CDD" id="cd16450">
    <property type="entry name" value="mRING-C3HGC3_RFWD3"/>
    <property type="match status" value="1"/>
</dbReference>
<dbReference type="Proteomes" id="UP001209878">
    <property type="component" value="Unassembled WGS sequence"/>
</dbReference>
<keyword evidence="9" id="KW-0677">Repeat</keyword>
<dbReference type="PROSITE" id="PS50089">
    <property type="entry name" value="ZF_RING_2"/>
    <property type="match status" value="1"/>
</dbReference>
<gene>
    <name evidence="19" type="ORF">NP493_89g01007</name>
</gene>
<evidence type="ECO:0000256" key="17">
    <source>
        <dbReference type="SAM" id="MobiDB-lite"/>
    </source>
</evidence>
<dbReference type="InterPro" id="IPR013083">
    <property type="entry name" value="Znf_RING/FYVE/PHD"/>
</dbReference>
<keyword evidence="11 16" id="KW-0479">Metal-binding</keyword>
<evidence type="ECO:0000256" key="7">
    <source>
        <dbReference type="ARBA" id="ARBA00022574"/>
    </source>
</evidence>
<sequence length="863" mass="93726">MDAGPTATDDGQTLRHTPPPPSYVVSDSDTEPDDTTAGVIEVHTEQQLLSVRDIELIVAEDAGGIDVIIEDPDEPDSELTGQVTTGTSHAYTPCDVSTIPVPSTLGPQEGDTPLSQTSRTSPALQLSTPVKPPFTPESQADANMPQFITPATVSSIVTLNSQVPCLLTTSSSSPRSSLVTQCLSKSHPGIPRFITAPLSPHTLFTHPTPRPPRQRLAATRPHLLPPPPVRASSPILRTFHPGYQSRAFLTNPYPNPMYPTPSLGANYAAPPFPMCPGPVSTQPLWMSASSPAHGMKAVPGMSSAVHVSQSQSPARVADPVTTVGPGSSSSVAPSVGVLSTSKDTSLTDFRSPKRFKPSPPEEEDDDRDNCPICFEAWTNSGVHRLVALKCGHLFGQSCIEKWLKNQKAKCPQCNTKTNRRDIRPIYAKTLRVVDTTERDRALEELGRERAARRKVEMEMAQMRLQYQIVLDECAVVKEVLDRQQQRPMPAWAVGAASHQGRGGVINYTARTGSLVPSYVIMKNVKISECGGSRVMVYHDPLATLCLSQPSCSQLFPGYGVKKLNSLDFKTSEFVSLHSKAIRDLAVNPDGLLLSCSVDKSIKLTSLLSNATVLSYTNPVPVWSCAWDPDDTTYFYAGLQSGVVRVFDMRNTSTHLQELTPMGTRSPVVALQYIRRDIQSTFRPGGVLVGQLDRVSFFEKSVDSNDYQPHLLPLHGNLTSLSVDAKSRHFLATFRPAAKMPYVRHQMCELTLGCDRESGSATMSGAAGIGGCSCNIVHTFHGGSLQKLLARTKLVPYPGDQRQLLVCAGDEASSAINIWCVRNGQVIQKLPSGAPVVDICPVDVNNEHFLLGLMETQVVVYRWQ</sequence>
<dbReference type="GO" id="GO:0016605">
    <property type="term" value="C:PML body"/>
    <property type="evidence" value="ECO:0007669"/>
    <property type="project" value="UniProtKB-SubCell"/>
</dbReference>
<evidence type="ECO:0000256" key="9">
    <source>
        <dbReference type="ARBA" id="ARBA00022737"/>
    </source>
</evidence>
<feature type="compositionally biased region" description="Low complexity" evidence="17">
    <location>
        <begin position="319"/>
        <end position="337"/>
    </location>
</feature>
<dbReference type="Gene3D" id="3.30.40.10">
    <property type="entry name" value="Zinc/RING finger domain, C3HC4 (zinc finger)"/>
    <property type="match status" value="1"/>
</dbReference>
<keyword evidence="7" id="KW-0853">WD repeat</keyword>
<evidence type="ECO:0000256" key="13">
    <source>
        <dbReference type="ARBA" id="ARBA00022833"/>
    </source>
</evidence>
<keyword evidence="14" id="KW-0234">DNA repair</keyword>
<dbReference type="PANTHER" id="PTHR16047">
    <property type="entry name" value="RFWD3 PROTEIN"/>
    <property type="match status" value="1"/>
</dbReference>
<dbReference type="Pfam" id="PF23419">
    <property type="entry name" value="WD40_RFWD3"/>
    <property type="match status" value="1"/>
</dbReference>
<dbReference type="AlphaFoldDB" id="A0AAD9P883"/>
<evidence type="ECO:0000256" key="2">
    <source>
        <dbReference type="ARBA" id="ARBA00004322"/>
    </source>
</evidence>
<dbReference type="InterPro" id="IPR056527">
    <property type="entry name" value="WD40_RFWD3"/>
</dbReference>
<dbReference type="SUPFAM" id="SSF50978">
    <property type="entry name" value="WD40 repeat-like"/>
    <property type="match status" value="1"/>
</dbReference>
<comment type="subcellular location">
    <subcellularLocation>
        <location evidence="3">Cytoplasm</location>
    </subcellularLocation>
    <subcellularLocation>
        <location evidence="2">Nucleus</location>
        <location evidence="2">PML body</location>
    </subcellularLocation>
</comment>
<keyword evidence="15" id="KW-0539">Nucleus</keyword>
<dbReference type="EC" id="2.3.2.27" evidence="5"/>
<evidence type="ECO:0000256" key="14">
    <source>
        <dbReference type="ARBA" id="ARBA00023204"/>
    </source>
</evidence>
<dbReference type="SUPFAM" id="SSF57850">
    <property type="entry name" value="RING/U-box"/>
    <property type="match status" value="1"/>
</dbReference>
<reference evidence="19" key="1">
    <citation type="journal article" date="2023" name="Mol. Biol. Evol.">
        <title>Third-Generation Sequencing Reveals the Adaptive Role of the Epigenome in Three Deep-Sea Polychaetes.</title>
        <authorList>
            <person name="Perez M."/>
            <person name="Aroh O."/>
            <person name="Sun Y."/>
            <person name="Lan Y."/>
            <person name="Juniper S.K."/>
            <person name="Young C.R."/>
            <person name="Angers B."/>
            <person name="Qian P.Y."/>
        </authorList>
    </citation>
    <scope>NUCLEOTIDE SEQUENCE</scope>
    <source>
        <strain evidence="19">R07B-5</strain>
    </source>
</reference>
<evidence type="ECO:0000256" key="5">
    <source>
        <dbReference type="ARBA" id="ARBA00012483"/>
    </source>
</evidence>
<dbReference type="InterPro" id="IPR015943">
    <property type="entry name" value="WD40/YVTN_repeat-like_dom_sf"/>
</dbReference>
<dbReference type="InterPro" id="IPR036322">
    <property type="entry name" value="WD40_repeat_dom_sf"/>
</dbReference>
<evidence type="ECO:0000256" key="16">
    <source>
        <dbReference type="PROSITE-ProRule" id="PRU00175"/>
    </source>
</evidence>
<keyword evidence="8" id="KW-0808">Transferase</keyword>
<evidence type="ECO:0000256" key="8">
    <source>
        <dbReference type="ARBA" id="ARBA00022679"/>
    </source>
</evidence>
<dbReference type="PANTHER" id="PTHR16047:SF7">
    <property type="entry name" value="E3 UBIQUITIN-PROTEIN LIGASE RFWD3"/>
    <property type="match status" value="1"/>
</dbReference>
<comment type="caution">
    <text evidence="19">The sequence shown here is derived from an EMBL/GenBank/DDBJ whole genome shotgun (WGS) entry which is preliminary data.</text>
</comment>
<feature type="compositionally biased region" description="Polar residues" evidence="17">
    <location>
        <begin position="113"/>
        <end position="128"/>
    </location>
</feature>
<keyword evidence="10" id="KW-0227">DNA damage</keyword>
<dbReference type="InterPro" id="IPR037381">
    <property type="entry name" value="RFWD3"/>
</dbReference>
<evidence type="ECO:0000256" key="10">
    <source>
        <dbReference type="ARBA" id="ARBA00022763"/>
    </source>
</evidence>
<feature type="region of interest" description="Disordered" evidence="17">
    <location>
        <begin position="69"/>
        <end position="129"/>
    </location>
</feature>
<dbReference type="SMART" id="SM00184">
    <property type="entry name" value="RING"/>
    <property type="match status" value="1"/>
</dbReference>
<organism evidence="19 20">
    <name type="scientific">Ridgeia piscesae</name>
    <name type="common">Tubeworm</name>
    <dbReference type="NCBI Taxonomy" id="27915"/>
    <lineage>
        <taxon>Eukaryota</taxon>
        <taxon>Metazoa</taxon>
        <taxon>Spiralia</taxon>
        <taxon>Lophotrochozoa</taxon>
        <taxon>Annelida</taxon>
        <taxon>Polychaeta</taxon>
        <taxon>Sedentaria</taxon>
        <taxon>Canalipalpata</taxon>
        <taxon>Sabellida</taxon>
        <taxon>Siboglinidae</taxon>
        <taxon>Ridgeia</taxon>
    </lineage>
</organism>
<keyword evidence="20" id="KW-1185">Reference proteome</keyword>
<dbReference type="EMBL" id="JAODUO010000091">
    <property type="protein sequence ID" value="KAK2189993.1"/>
    <property type="molecule type" value="Genomic_DNA"/>
</dbReference>
<evidence type="ECO:0000313" key="19">
    <source>
        <dbReference type="EMBL" id="KAK2189993.1"/>
    </source>
</evidence>
<dbReference type="SMART" id="SM00320">
    <property type="entry name" value="WD40"/>
    <property type="match status" value="2"/>
</dbReference>
<protein>
    <recommendedName>
        <fullName evidence="5">RING-type E3 ubiquitin transferase</fullName>
        <ecNumber evidence="5">2.3.2.27</ecNumber>
    </recommendedName>
</protein>
<dbReference type="GO" id="GO:0016567">
    <property type="term" value="P:protein ubiquitination"/>
    <property type="evidence" value="ECO:0007669"/>
    <property type="project" value="InterPro"/>
</dbReference>
<keyword evidence="13" id="KW-0862">Zinc</keyword>
<evidence type="ECO:0000256" key="12">
    <source>
        <dbReference type="ARBA" id="ARBA00022786"/>
    </source>
</evidence>
<accession>A0AAD9P883</accession>
<comment type="pathway">
    <text evidence="4">Protein modification; protein ubiquitination.</text>
</comment>
<dbReference type="Gene3D" id="2.130.10.10">
    <property type="entry name" value="YVTN repeat-like/Quinoprotein amine dehydrogenase"/>
    <property type="match status" value="1"/>
</dbReference>
<comment type="catalytic activity">
    <reaction evidence="1">
        <text>S-ubiquitinyl-[E2 ubiquitin-conjugating enzyme]-L-cysteine + [acceptor protein]-L-lysine = [E2 ubiquitin-conjugating enzyme]-L-cysteine + N(6)-ubiquitinyl-[acceptor protein]-L-lysine.</text>
        <dbReference type="EC" id="2.3.2.27"/>
    </reaction>
</comment>
<feature type="compositionally biased region" description="Polar residues" evidence="17">
    <location>
        <begin position="338"/>
        <end position="348"/>
    </location>
</feature>
<dbReference type="GO" id="GO:0061630">
    <property type="term" value="F:ubiquitin protein ligase activity"/>
    <property type="evidence" value="ECO:0007669"/>
    <property type="project" value="UniProtKB-EC"/>
</dbReference>
<dbReference type="InterPro" id="IPR001841">
    <property type="entry name" value="Znf_RING"/>
</dbReference>
<feature type="domain" description="RING-type" evidence="18">
    <location>
        <begin position="370"/>
        <end position="414"/>
    </location>
</feature>
<evidence type="ECO:0000256" key="1">
    <source>
        <dbReference type="ARBA" id="ARBA00000900"/>
    </source>
</evidence>
<evidence type="ECO:0000259" key="18">
    <source>
        <dbReference type="PROSITE" id="PS50089"/>
    </source>
</evidence>
<evidence type="ECO:0000256" key="3">
    <source>
        <dbReference type="ARBA" id="ARBA00004496"/>
    </source>
</evidence>
<name>A0AAD9P883_RIDPI</name>
<evidence type="ECO:0000256" key="11">
    <source>
        <dbReference type="ARBA" id="ARBA00022771"/>
    </source>
</evidence>
<keyword evidence="12" id="KW-0833">Ubl conjugation pathway</keyword>